<evidence type="ECO:0000313" key="2">
    <source>
        <dbReference type="EMBL" id="TWA92610.1"/>
    </source>
</evidence>
<sequence length="355" mass="38948">MTKLNFADRYAQAGLSPGGAIIASRQAPAERILKEIAVPRIFDLVQLYFGRSDLDLTWLRDEFIQEDAAFSLINNQRECVVLATTMLEAKVAEGNSYTLLALLTASLAGKRCSLEFGWLLDAAKDKFSEQAVAARRPDKIDPKVKVAKSHPKLSEELVASPVNDWPTLLANIGKVRAEASEASATIATQASSILGAVDKQMRYLREETQILWWVFGEHSRTFNRPFSSYSPGAAAVIAGVDLGNLTTASVLGPIAAPAILERVLRLTNMKADHQKCRLADALDGIEPSELQGLQLRKDQPSNIFPITMAIGKAKENPGSWYSTFEKLTGMNATIEFAPIELATQIYYEHLLGQLQ</sequence>
<dbReference type="RefSeq" id="WP_145668934.1">
    <property type="nucleotide sequence ID" value="NZ_VITK01000010.1"/>
</dbReference>
<gene>
    <name evidence="2" type="ORF">FBZ96_11080</name>
</gene>
<feature type="domain" description="GTPase-associated system helical" evidence="1">
    <location>
        <begin position="5"/>
        <end position="353"/>
    </location>
</feature>
<accession>A0A560D680</accession>
<reference evidence="2 3" key="1">
    <citation type="submission" date="2019-06" db="EMBL/GenBank/DDBJ databases">
        <title>Genomic Encyclopedia of Type Strains, Phase IV (KMG-V): Genome sequencing to study the core and pangenomes of soil and plant-associated prokaryotes.</title>
        <authorList>
            <person name="Whitman W."/>
        </authorList>
    </citation>
    <scope>NUCLEOTIDE SEQUENCE [LARGE SCALE GENOMIC DNA]</scope>
    <source>
        <strain evidence="2 3">BR 510</strain>
    </source>
</reference>
<keyword evidence="3" id="KW-1185">Reference proteome</keyword>
<evidence type="ECO:0000259" key="1">
    <source>
        <dbReference type="Pfam" id="PF19994"/>
    </source>
</evidence>
<evidence type="ECO:0000313" key="3">
    <source>
        <dbReference type="Proteomes" id="UP000319949"/>
    </source>
</evidence>
<dbReference type="AlphaFoldDB" id="A0A560D680"/>
<dbReference type="Pfam" id="PF19994">
    <property type="entry name" value="GASH"/>
    <property type="match status" value="1"/>
</dbReference>
<organism evidence="2 3">
    <name type="scientific">Bradyrhizobium stylosanthis</name>
    <dbReference type="NCBI Taxonomy" id="1803665"/>
    <lineage>
        <taxon>Bacteria</taxon>
        <taxon>Pseudomonadati</taxon>
        <taxon>Pseudomonadota</taxon>
        <taxon>Alphaproteobacteria</taxon>
        <taxon>Hyphomicrobiales</taxon>
        <taxon>Nitrobacteraceae</taxon>
        <taxon>Bradyrhizobium</taxon>
    </lineage>
</organism>
<protein>
    <recommendedName>
        <fullName evidence="1">GTPase-associated system helical domain-containing protein</fullName>
    </recommendedName>
</protein>
<dbReference type="EMBL" id="VITK01000010">
    <property type="protein sequence ID" value="TWA92610.1"/>
    <property type="molecule type" value="Genomic_DNA"/>
</dbReference>
<proteinExistence type="predicted"/>
<dbReference type="InterPro" id="IPR045523">
    <property type="entry name" value="GASH"/>
</dbReference>
<name>A0A560D680_9BRAD</name>
<dbReference type="Proteomes" id="UP000319949">
    <property type="component" value="Unassembled WGS sequence"/>
</dbReference>
<comment type="caution">
    <text evidence="2">The sequence shown here is derived from an EMBL/GenBank/DDBJ whole genome shotgun (WGS) entry which is preliminary data.</text>
</comment>
<dbReference type="OrthoDB" id="6637879at2"/>